<dbReference type="Pfam" id="PF03732">
    <property type="entry name" value="Retrotrans_gag"/>
    <property type="match status" value="1"/>
</dbReference>
<dbReference type="PANTHER" id="PTHR33223:SF11">
    <property type="entry name" value="ELEMENT PROTEIN, PUTATIVE-RELATED"/>
    <property type="match status" value="1"/>
</dbReference>
<name>A0ABQ4WIX8_9ASTR</name>
<evidence type="ECO:0000259" key="1">
    <source>
        <dbReference type="Pfam" id="PF03732"/>
    </source>
</evidence>
<dbReference type="PANTHER" id="PTHR33223">
    <property type="entry name" value="CCHC-TYPE DOMAIN-CONTAINING PROTEIN"/>
    <property type="match status" value="1"/>
</dbReference>
<protein>
    <submittedName>
        <fullName evidence="2">Ribonuclease H-like domain-containing protein</fullName>
    </submittedName>
</protein>
<proteinExistence type="predicted"/>
<evidence type="ECO:0000313" key="2">
    <source>
        <dbReference type="EMBL" id="GJS52839.1"/>
    </source>
</evidence>
<comment type="caution">
    <text evidence="2">The sequence shown here is derived from an EMBL/GenBank/DDBJ whole genome shotgun (WGS) entry which is preliminary data.</text>
</comment>
<dbReference type="Proteomes" id="UP001151760">
    <property type="component" value="Unassembled WGS sequence"/>
</dbReference>
<reference evidence="2" key="2">
    <citation type="submission" date="2022-01" db="EMBL/GenBank/DDBJ databases">
        <authorList>
            <person name="Yamashiro T."/>
            <person name="Shiraishi A."/>
            <person name="Satake H."/>
            <person name="Nakayama K."/>
        </authorList>
    </citation>
    <scope>NUCLEOTIDE SEQUENCE</scope>
</reference>
<dbReference type="InterPro" id="IPR005162">
    <property type="entry name" value="Retrotrans_gag_dom"/>
</dbReference>
<organism evidence="2 3">
    <name type="scientific">Tanacetum coccineum</name>
    <dbReference type="NCBI Taxonomy" id="301880"/>
    <lineage>
        <taxon>Eukaryota</taxon>
        <taxon>Viridiplantae</taxon>
        <taxon>Streptophyta</taxon>
        <taxon>Embryophyta</taxon>
        <taxon>Tracheophyta</taxon>
        <taxon>Spermatophyta</taxon>
        <taxon>Magnoliopsida</taxon>
        <taxon>eudicotyledons</taxon>
        <taxon>Gunneridae</taxon>
        <taxon>Pentapetalae</taxon>
        <taxon>asterids</taxon>
        <taxon>campanulids</taxon>
        <taxon>Asterales</taxon>
        <taxon>Asteraceae</taxon>
        <taxon>Asteroideae</taxon>
        <taxon>Anthemideae</taxon>
        <taxon>Anthemidinae</taxon>
        <taxon>Tanacetum</taxon>
    </lineage>
</organism>
<keyword evidence="3" id="KW-1185">Reference proteome</keyword>
<gene>
    <name evidence="2" type="ORF">Tco_0626201</name>
</gene>
<feature type="domain" description="Retrotransposon gag" evidence="1">
    <location>
        <begin position="40"/>
        <end position="132"/>
    </location>
</feature>
<reference evidence="2" key="1">
    <citation type="journal article" date="2022" name="Int. J. Mol. Sci.">
        <title>Draft Genome of Tanacetum Coccineum: Genomic Comparison of Closely Related Tanacetum-Family Plants.</title>
        <authorList>
            <person name="Yamashiro T."/>
            <person name="Shiraishi A."/>
            <person name="Nakayama K."/>
            <person name="Satake H."/>
        </authorList>
    </citation>
    <scope>NUCLEOTIDE SEQUENCE</scope>
</reference>
<accession>A0ABQ4WIX8</accession>
<dbReference type="EMBL" id="BQNB010008683">
    <property type="protein sequence ID" value="GJS52839.1"/>
    <property type="molecule type" value="Genomic_DNA"/>
</dbReference>
<evidence type="ECO:0000313" key="3">
    <source>
        <dbReference type="Proteomes" id="UP001151760"/>
    </source>
</evidence>
<sequence>MSFGVATLRAVVHASDKTSRDALGLFHFPGVTHDVVMLRVFPITLKGRALCWKKRLPAGEINTWDLLEKEFIWEYCSPFKTTKKLEEIRNFKQEMYKTMYQAWERYNDLLFKCPQRDLNNHQKVRIFYTGLDISYRRMLDSRGFITLMTPTQAHISIQVMADHLHNWYDETTTKKKINDNPDNVDAIQESFKAAHPTKEYPLKKEDKAVEQSKYMRSLEETIIKFCEESIKKQAANDEWIKKSIKNNRIKHKGT</sequence>